<feature type="domain" description="KAP NTPase" evidence="2">
    <location>
        <begin position="44"/>
        <end position="385"/>
    </location>
</feature>
<protein>
    <submittedName>
        <fullName evidence="3">KAP family P-loop domain-containing protein</fullName>
    </submittedName>
</protein>
<reference evidence="4" key="1">
    <citation type="submission" date="2016-10" db="EMBL/GenBank/DDBJ databases">
        <authorList>
            <person name="Varghese N."/>
            <person name="Submissions S."/>
        </authorList>
    </citation>
    <scope>NUCLEOTIDE SEQUENCE [LARGE SCALE GENOMIC DNA]</scope>
    <source>
        <strain evidence="4">DSM 28881</strain>
    </source>
</reference>
<name>A0A1I3R264_9FLAO</name>
<dbReference type="Pfam" id="PF07693">
    <property type="entry name" value="KAP_NTPase"/>
    <property type="match status" value="1"/>
</dbReference>
<evidence type="ECO:0000313" key="3">
    <source>
        <dbReference type="EMBL" id="SFJ40120.1"/>
    </source>
</evidence>
<feature type="transmembrane region" description="Helical" evidence="1">
    <location>
        <begin position="157"/>
        <end position="176"/>
    </location>
</feature>
<dbReference type="Gene3D" id="3.40.50.300">
    <property type="entry name" value="P-loop containing nucleotide triphosphate hydrolases"/>
    <property type="match status" value="1"/>
</dbReference>
<gene>
    <name evidence="3" type="ORF">SAMN05443431_10767</name>
</gene>
<organism evidence="3 4">
    <name type="scientific">Olleya namhaensis</name>
    <dbReference type="NCBI Taxonomy" id="1144750"/>
    <lineage>
        <taxon>Bacteria</taxon>
        <taxon>Pseudomonadati</taxon>
        <taxon>Bacteroidota</taxon>
        <taxon>Flavobacteriia</taxon>
        <taxon>Flavobacteriales</taxon>
        <taxon>Flavobacteriaceae</taxon>
    </lineage>
</organism>
<dbReference type="InterPro" id="IPR011646">
    <property type="entry name" value="KAP_P-loop"/>
</dbReference>
<dbReference type="RefSeq" id="WP_090840800.1">
    <property type="nucleotide sequence ID" value="NZ_FORM01000007.1"/>
</dbReference>
<dbReference type="EMBL" id="FORM01000007">
    <property type="protein sequence ID" value="SFJ40120.1"/>
    <property type="molecule type" value="Genomic_DNA"/>
</dbReference>
<dbReference type="SUPFAM" id="SSF52540">
    <property type="entry name" value="P-loop containing nucleoside triphosphate hydrolases"/>
    <property type="match status" value="1"/>
</dbReference>
<dbReference type="Proteomes" id="UP000199559">
    <property type="component" value="Unassembled WGS sequence"/>
</dbReference>
<sequence>MELKEKFNKCLKKMNKLKNNDSIDFQFISEKPKDGKLLFGHEEIVSTLEKVVIKSPESFTIGLYGDWGSGKSSIAETLQSNLKSQNIPLVIFDVWKHEGDALRRTFLKDIDKKLSSNFFGKKYYKEGFKIEKNLESDINVETKDGYDFKGKKLFKNFIVIALFAIIPLILVFSGLLGIGKVFSIEEFSFDSLIEKIVQIIGGLTIPVVFWLKFSNYFIIERKTTLKKSRIQDPIEFENSFRNILGNLTGNVNKIVVVFDNLDRVNGKKAVEIISTIKTFLEPVDKKNIKDVVFIIPCDSIAIKKHLASTFSVNDNQYADEFLRKFFNTIIWIPEFYSTELQGLASDKLKETNVPDLDNINLAALIIIVFDQNPRQIIQFINILLANYLLINERINEGKISGFSLENNITQLAKYLLLIQKFPSIMEVYKNELIYDLNKDIDEFTDKKIYGIESHSIEEFKEFRDLTSQWHIESLDFYFKFRITQFEAAFENSTRLISLLQSNRIKDIFKDSSDKEKKEREYLDSLDIKTKTEELSNIVKQKVNTNNYPLIVTQFINGLLELTKHYGISLNDDAYREIYHKLRKAVFKSELYRIDINNLIEECINKINDTKLKASFLNMAKKQWIIEFNNYHKKENNEE</sequence>
<evidence type="ECO:0000256" key="1">
    <source>
        <dbReference type="SAM" id="Phobius"/>
    </source>
</evidence>
<feature type="transmembrane region" description="Helical" evidence="1">
    <location>
        <begin position="196"/>
        <end position="219"/>
    </location>
</feature>
<keyword evidence="4" id="KW-1185">Reference proteome</keyword>
<dbReference type="InterPro" id="IPR027417">
    <property type="entry name" value="P-loop_NTPase"/>
</dbReference>
<proteinExistence type="predicted"/>
<accession>A0A1I3R264</accession>
<dbReference type="AlphaFoldDB" id="A0A1I3R264"/>
<keyword evidence="1" id="KW-0812">Transmembrane</keyword>
<evidence type="ECO:0000313" key="4">
    <source>
        <dbReference type="Proteomes" id="UP000199559"/>
    </source>
</evidence>
<keyword evidence="1" id="KW-0472">Membrane</keyword>
<keyword evidence="1" id="KW-1133">Transmembrane helix</keyword>
<evidence type="ECO:0000259" key="2">
    <source>
        <dbReference type="Pfam" id="PF07693"/>
    </source>
</evidence>